<name>A0A2S9K3B9_9BURK</name>
<proteinExistence type="predicted"/>
<dbReference type="Proteomes" id="UP000238589">
    <property type="component" value="Unassembled WGS sequence"/>
</dbReference>
<gene>
    <name evidence="1" type="ORF">C6P64_11915</name>
</gene>
<keyword evidence="2" id="KW-1185">Reference proteome</keyword>
<dbReference type="RefSeq" id="WP_105748789.1">
    <property type="nucleotide sequence ID" value="NZ_PVLQ01000040.1"/>
</dbReference>
<sequence>MTTTLEKTFSVGKFLVSPFTHSTESGDFAASLSIRSGRGSGTLDRVFRFVPRFNNRDDALQYAMNQYPALLPAQLAA</sequence>
<reference evidence="1 2" key="1">
    <citation type="submission" date="2018-03" db="EMBL/GenBank/DDBJ databases">
        <title>Comparative genomics illustrates the genes involved in a hyperalkaliphilic mechanisms of Serpentinomonas isolated from highly-alkaline calcium-rich serpentinized springs.</title>
        <authorList>
            <person name="Suzuki S."/>
            <person name="Ishii S."/>
            <person name="Walworth N."/>
            <person name="Bird L."/>
            <person name="Kuenen J.G."/>
            <person name="Nealson K.H."/>
        </authorList>
    </citation>
    <scope>NUCLEOTIDE SEQUENCE [LARGE SCALE GENOMIC DNA]</scope>
    <source>
        <strain evidence="1 2">P1</strain>
    </source>
</reference>
<dbReference type="EMBL" id="PVLQ01000040">
    <property type="protein sequence ID" value="PRD64966.1"/>
    <property type="molecule type" value="Genomic_DNA"/>
</dbReference>
<accession>A0A2S9K3B9</accession>
<dbReference type="OrthoDB" id="8689649at2"/>
<comment type="caution">
    <text evidence="1">The sequence shown here is derived from an EMBL/GenBank/DDBJ whole genome shotgun (WGS) entry which is preliminary data.</text>
</comment>
<dbReference type="AlphaFoldDB" id="A0A2S9K3B9"/>
<evidence type="ECO:0000313" key="1">
    <source>
        <dbReference type="EMBL" id="PRD64966.1"/>
    </source>
</evidence>
<evidence type="ECO:0000313" key="2">
    <source>
        <dbReference type="Proteomes" id="UP000238589"/>
    </source>
</evidence>
<protein>
    <submittedName>
        <fullName evidence="1">Uncharacterized protein</fullName>
    </submittedName>
</protein>
<organism evidence="1 2">
    <name type="scientific">Malikia granosa</name>
    <dbReference type="NCBI Taxonomy" id="263067"/>
    <lineage>
        <taxon>Bacteria</taxon>
        <taxon>Pseudomonadati</taxon>
        <taxon>Pseudomonadota</taxon>
        <taxon>Betaproteobacteria</taxon>
        <taxon>Burkholderiales</taxon>
        <taxon>Comamonadaceae</taxon>
        <taxon>Malikia</taxon>
    </lineage>
</organism>